<accession>A0A816BQZ4</accession>
<dbReference type="Proteomes" id="UP000681967">
    <property type="component" value="Unassembled WGS sequence"/>
</dbReference>
<comment type="caution">
    <text evidence="1">The sequence shown here is derived from an EMBL/GenBank/DDBJ whole genome shotgun (WGS) entry which is preliminary data.</text>
</comment>
<name>A0A816BQZ4_9BILA</name>
<dbReference type="Proteomes" id="UP000663855">
    <property type="component" value="Unassembled WGS sequence"/>
</dbReference>
<evidence type="ECO:0000313" key="2">
    <source>
        <dbReference type="EMBL" id="CAF4817535.1"/>
    </source>
</evidence>
<protein>
    <submittedName>
        <fullName evidence="1">Uncharacterized protein</fullName>
    </submittedName>
</protein>
<dbReference type="EMBL" id="CAJNOV010017709">
    <property type="protein sequence ID" value="CAF1611549.1"/>
    <property type="molecule type" value="Genomic_DNA"/>
</dbReference>
<gene>
    <name evidence="2" type="ORF">BYL167_LOCUS48843</name>
    <name evidence="1" type="ORF">CJN711_LOCUS36565</name>
</gene>
<proteinExistence type="predicted"/>
<evidence type="ECO:0000313" key="3">
    <source>
        <dbReference type="Proteomes" id="UP000663855"/>
    </source>
</evidence>
<reference evidence="1" key="1">
    <citation type="submission" date="2021-02" db="EMBL/GenBank/DDBJ databases">
        <authorList>
            <person name="Nowell W R."/>
        </authorList>
    </citation>
    <scope>NUCLEOTIDE SEQUENCE</scope>
</reference>
<evidence type="ECO:0000313" key="1">
    <source>
        <dbReference type="EMBL" id="CAF1611549.1"/>
    </source>
</evidence>
<organism evidence="1 3">
    <name type="scientific">Rotaria magnacalcarata</name>
    <dbReference type="NCBI Taxonomy" id="392030"/>
    <lineage>
        <taxon>Eukaryota</taxon>
        <taxon>Metazoa</taxon>
        <taxon>Spiralia</taxon>
        <taxon>Gnathifera</taxon>
        <taxon>Rotifera</taxon>
        <taxon>Eurotatoria</taxon>
        <taxon>Bdelloidea</taxon>
        <taxon>Philodinida</taxon>
        <taxon>Philodinidae</taxon>
        <taxon>Rotaria</taxon>
    </lineage>
</organism>
<dbReference type="EMBL" id="CAJOBH010143804">
    <property type="protein sequence ID" value="CAF4817535.1"/>
    <property type="molecule type" value="Genomic_DNA"/>
</dbReference>
<sequence length="228" mass="25841">TKIYSNLADIIQQLGKLLLGFSTEDWNDIRADSVTLVGSNLTITQQTITEKKKSLNNAQVYVRAPSSSNAKIEFVKATIVDEKRNLVKIIDKDITKEPIFFTAQSDHIVYENEPPQTNEQAAGVHAFTINKPYSIDAKTNYLLSMFLTKAPINRYNFISKFFRGPENSTGKSKLLYRLVGKTSILDLAVESRHYFSIGEDADKIYKENETLVTSYYFNVTTSVYGIRQ</sequence>
<feature type="non-terminal residue" evidence="1">
    <location>
        <position position="1"/>
    </location>
</feature>
<dbReference type="AlphaFoldDB" id="A0A816BQZ4"/>